<evidence type="ECO:0000259" key="2">
    <source>
        <dbReference type="PROSITE" id="PS50011"/>
    </source>
</evidence>
<organism evidence="3 4">
    <name type="scientific">Ruficoccus amylovorans</name>
    <dbReference type="NCBI Taxonomy" id="1804625"/>
    <lineage>
        <taxon>Bacteria</taxon>
        <taxon>Pseudomonadati</taxon>
        <taxon>Verrucomicrobiota</taxon>
        <taxon>Opitutia</taxon>
        <taxon>Puniceicoccales</taxon>
        <taxon>Cerasicoccaceae</taxon>
        <taxon>Ruficoccus</taxon>
    </lineage>
</organism>
<reference evidence="3 4" key="1">
    <citation type="submission" date="2020-07" db="EMBL/GenBank/DDBJ databases">
        <authorList>
            <person name="Feng X."/>
        </authorList>
    </citation>
    <scope>NUCLEOTIDE SEQUENCE [LARGE SCALE GENOMIC DNA]</scope>
    <source>
        <strain evidence="3 4">JCM31066</strain>
    </source>
</reference>
<dbReference type="InterPro" id="IPR000719">
    <property type="entry name" value="Prot_kinase_dom"/>
</dbReference>
<dbReference type="Gene3D" id="3.30.200.20">
    <property type="entry name" value="Phosphorylase Kinase, domain 1"/>
    <property type="match status" value="1"/>
</dbReference>
<keyword evidence="1" id="KW-0472">Membrane</keyword>
<dbReference type="SUPFAM" id="SSF56436">
    <property type="entry name" value="C-type lectin-like"/>
    <property type="match status" value="1"/>
</dbReference>
<dbReference type="GO" id="GO:0004672">
    <property type="term" value="F:protein kinase activity"/>
    <property type="evidence" value="ECO:0007669"/>
    <property type="project" value="InterPro"/>
</dbReference>
<dbReference type="Proteomes" id="UP000546464">
    <property type="component" value="Unassembled WGS sequence"/>
</dbReference>
<dbReference type="InterPro" id="IPR042095">
    <property type="entry name" value="SUMF_sf"/>
</dbReference>
<keyword evidence="4" id="KW-1185">Reference proteome</keyword>
<dbReference type="InterPro" id="IPR051043">
    <property type="entry name" value="Sulfatase_Mod_Factor_Kinase"/>
</dbReference>
<accession>A0A842HBR4</accession>
<dbReference type="EMBL" id="JACHVB010000012">
    <property type="protein sequence ID" value="MBC2593057.1"/>
    <property type="molecule type" value="Genomic_DNA"/>
</dbReference>
<feature type="domain" description="Protein kinase" evidence="2">
    <location>
        <begin position="32"/>
        <end position="321"/>
    </location>
</feature>
<dbReference type="RefSeq" id="WP_185674056.1">
    <property type="nucleotide sequence ID" value="NZ_JACHVB010000012.1"/>
</dbReference>
<dbReference type="SUPFAM" id="SSF56112">
    <property type="entry name" value="Protein kinase-like (PK-like)"/>
    <property type="match status" value="1"/>
</dbReference>
<dbReference type="GO" id="GO:0005524">
    <property type="term" value="F:ATP binding"/>
    <property type="evidence" value="ECO:0007669"/>
    <property type="project" value="InterPro"/>
</dbReference>
<evidence type="ECO:0000256" key="1">
    <source>
        <dbReference type="SAM" id="Phobius"/>
    </source>
</evidence>
<dbReference type="Pfam" id="PF03781">
    <property type="entry name" value="FGE-sulfatase"/>
    <property type="match status" value="1"/>
</dbReference>
<gene>
    <name evidence="3" type="ORF">H5P28_02170</name>
</gene>
<dbReference type="Gene3D" id="1.10.510.10">
    <property type="entry name" value="Transferase(Phosphotransferase) domain 1"/>
    <property type="match status" value="1"/>
</dbReference>
<proteinExistence type="predicted"/>
<name>A0A842HBR4_9BACT</name>
<dbReference type="Pfam" id="PF08308">
    <property type="entry name" value="PEGA"/>
    <property type="match status" value="1"/>
</dbReference>
<protein>
    <submittedName>
        <fullName evidence="3">SUMF1/EgtB/PvdO family nonheme iron enzyme</fullName>
    </submittedName>
</protein>
<keyword evidence="1" id="KW-0812">Transmembrane</keyword>
<evidence type="ECO:0000313" key="4">
    <source>
        <dbReference type="Proteomes" id="UP000546464"/>
    </source>
</evidence>
<sequence>MPDQSADSSFPVKPPPGRAYEVLTPGEKFGDYQVLRCLTYDLMGSLYRVRKARVKETRSLFVLPPLVQNDAQFRERFFHSTSRLVQLDHPNLLKAEDAELIKGRFTIFHEAFDGQNLADYLEQCAIEQHKGHHPARGDDLLADMPVGLPEEEVRQILRQILEGLSYAHTHKQLHLNLNPTNILRNSKGEIKLAELGVMTMAGKELFETLVSAGIPPISLGPRRIRINTVDILSPEARLGKPGDERSDIYAFGITAYWLLTGQKPGYNYTPPSEVNPALDKSWDTLLANCLERDPDKRYPSAKAVLDDLKDLRHIQQRHEPLEPGTAQTRSVFRHMDFIPVPRQIKRHGLKTTRAFRIGIIGLVACVAFYLLSMFYDLAFGGETPIDSAVAIRTPAGQTPRLSIRTDPPNALLEFSGKDTSFNIRNGSLDLNVVPGLYRLTLSSPHHLDYNRIVEIGRTPQTLDIRLEPALANVNILTTPGARAVAIDASRRMYDLGTADENGLLQAARFLYAGTYTLRLEKENYMTMVKEDFHLGESDSQLLEFPLVPLPGTLRVRSTPRDATIYVEGREIGKTNATIEGLPVQEEFIVTLEKPGFRTEKLAVNLAPNTRTVLDFGELTPRSGEVLPQVTFGGKEPSTRLLEGLTYHVGDKTFPGTANVLSDIPEGRVTLTATHPDYLDATQTFQLADNTLLRLPLDLPPRPGVVQLDVQPAGLPLTVSANDKVLHLKDARRFTLPPDEDYSLILEAPDYISQQLNLRLAPNETRTWSTRLTPLPGPATGLTYNVPYLGIDMAWIPPGTFLMGSPVQEHARLPVEGPQTEVTLTHGFWLSRTEITQQQYQALMGENPSEFKGLRRPVEKVTWLEAVAFCEKLNQREQQAGRLPAGYVYRLPTEAEWEYAARAGTTTPFYWGDTADITRANFRGKYPRDFTSSQLEDPEFYGTSEVGDYPPNAFGLSDIHGNVAEWCLDVYNGRLPGGKQTDWVLTGEGSHRVVRGGGWEDYAIRSRIASRKNMAPDTRNSATGFRLCLGPVIGE</sequence>
<dbReference type="PROSITE" id="PS50011">
    <property type="entry name" value="PROTEIN_KINASE_DOM"/>
    <property type="match status" value="1"/>
</dbReference>
<dbReference type="PANTHER" id="PTHR23150">
    <property type="entry name" value="SULFATASE MODIFYING FACTOR 1, 2"/>
    <property type="match status" value="1"/>
</dbReference>
<dbReference type="InterPro" id="IPR005532">
    <property type="entry name" value="SUMF_dom"/>
</dbReference>
<dbReference type="InterPro" id="IPR016187">
    <property type="entry name" value="CTDL_fold"/>
</dbReference>
<dbReference type="Gene3D" id="3.90.1580.10">
    <property type="entry name" value="paralog of FGE (formylglycine-generating enzyme)"/>
    <property type="match status" value="1"/>
</dbReference>
<dbReference type="Pfam" id="PF00069">
    <property type="entry name" value="Pkinase"/>
    <property type="match status" value="1"/>
</dbReference>
<dbReference type="AlphaFoldDB" id="A0A842HBR4"/>
<comment type="caution">
    <text evidence="3">The sequence shown here is derived from an EMBL/GenBank/DDBJ whole genome shotgun (WGS) entry which is preliminary data.</text>
</comment>
<dbReference type="GO" id="GO:0120147">
    <property type="term" value="F:formylglycine-generating oxidase activity"/>
    <property type="evidence" value="ECO:0007669"/>
    <property type="project" value="TreeGrafter"/>
</dbReference>
<feature type="transmembrane region" description="Helical" evidence="1">
    <location>
        <begin position="354"/>
        <end position="375"/>
    </location>
</feature>
<dbReference type="PANTHER" id="PTHR23150:SF19">
    <property type="entry name" value="FORMYLGLYCINE-GENERATING ENZYME"/>
    <property type="match status" value="1"/>
</dbReference>
<dbReference type="InterPro" id="IPR013229">
    <property type="entry name" value="PEGA"/>
</dbReference>
<dbReference type="InterPro" id="IPR011009">
    <property type="entry name" value="Kinase-like_dom_sf"/>
</dbReference>
<evidence type="ECO:0000313" key="3">
    <source>
        <dbReference type="EMBL" id="MBC2593057.1"/>
    </source>
</evidence>
<dbReference type="CDD" id="cd14014">
    <property type="entry name" value="STKc_PknB_like"/>
    <property type="match status" value="1"/>
</dbReference>
<keyword evidence="1" id="KW-1133">Transmembrane helix</keyword>